<evidence type="ECO:0000256" key="2">
    <source>
        <dbReference type="SAM" id="MobiDB-lite"/>
    </source>
</evidence>
<dbReference type="Pfam" id="PF08641">
    <property type="entry name" value="Mis14"/>
    <property type="match status" value="1"/>
</dbReference>
<gene>
    <name evidence="3" type="ORF">UCRPA7_6460</name>
</gene>
<evidence type="ECO:0000313" key="3">
    <source>
        <dbReference type="EMBL" id="EON98007.1"/>
    </source>
</evidence>
<organism evidence="3 4">
    <name type="scientific">Phaeoacremonium minimum (strain UCR-PA7)</name>
    <name type="common">Esca disease fungus</name>
    <name type="synonym">Togninia minima</name>
    <dbReference type="NCBI Taxonomy" id="1286976"/>
    <lineage>
        <taxon>Eukaryota</taxon>
        <taxon>Fungi</taxon>
        <taxon>Dikarya</taxon>
        <taxon>Ascomycota</taxon>
        <taxon>Pezizomycotina</taxon>
        <taxon>Sordariomycetes</taxon>
        <taxon>Sordariomycetidae</taxon>
        <taxon>Togniniales</taxon>
        <taxon>Togniniaceae</taxon>
        <taxon>Phaeoacremonium</taxon>
    </lineage>
</organism>
<evidence type="ECO:0000256" key="1">
    <source>
        <dbReference type="SAM" id="Coils"/>
    </source>
</evidence>
<feature type="coiled-coil region" evidence="1">
    <location>
        <begin position="115"/>
        <end position="165"/>
    </location>
</feature>
<dbReference type="Proteomes" id="UP000014074">
    <property type="component" value="Unassembled WGS sequence"/>
</dbReference>
<dbReference type="eggNOG" id="ENOG502SA1D">
    <property type="taxonomic scope" value="Eukaryota"/>
</dbReference>
<evidence type="ECO:0000313" key="4">
    <source>
        <dbReference type="Proteomes" id="UP000014074"/>
    </source>
</evidence>
<dbReference type="GeneID" id="19327119"/>
<dbReference type="EMBL" id="KB933244">
    <property type="protein sequence ID" value="EON98007.1"/>
    <property type="molecule type" value="Genomic_DNA"/>
</dbReference>
<dbReference type="GO" id="GO:0000070">
    <property type="term" value="P:mitotic sister chromatid segregation"/>
    <property type="evidence" value="ECO:0007669"/>
    <property type="project" value="InterPro"/>
</dbReference>
<dbReference type="PANTHER" id="PTHR31749:SF3">
    <property type="entry name" value="KINETOCHORE-ASSOCIATED PROTEIN NSL1 HOMOLOG"/>
    <property type="match status" value="1"/>
</dbReference>
<feature type="region of interest" description="Disordered" evidence="2">
    <location>
        <begin position="86"/>
        <end position="112"/>
    </location>
</feature>
<dbReference type="PANTHER" id="PTHR31749">
    <property type="entry name" value="KINETOCHORE-ASSOCIATED PROTEIN NSL1 HOMOLOG"/>
    <property type="match status" value="1"/>
</dbReference>
<dbReference type="GO" id="GO:0000444">
    <property type="term" value="C:MIS12/MIND type complex"/>
    <property type="evidence" value="ECO:0007669"/>
    <property type="project" value="TreeGrafter"/>
</dbReference>
<sequence>MDSGSIHRPIELQSPEDFTYLINNVRRAAADSINAAFPPVEGHEDQEDELRVRIEQLVYSYIKQTFTLAAPNLTINGLPVSPDTFLSGIGSADDGDSRGPEEQYEPFDGRRRQRVEELAREEEDLLREIAALKRKVPAAAAAQYAEQLRTSVKADEEALEAARAKVLEGRKAGDKKMLDVGGLERQDAVEEAYEGAVKALGRLKREMPATVAKMERARVAGEYVVTER</sequence>
<accession>R8BFE3</accession>
<dbReference type="InterPro" id="IPR013950">
    <property type="entry name" value="Mis14/Nsl1"/>
</dbReference>
<dbReference type="HOGENOM" id="CLU_070604_1_0_1"/>
<protein>
    <submittedName>
        <fullName evidence="3">Putative kinetochore protein</fullName>
    </submittedName>
</protein>
<reference evidence="4" key="1">
    <citation type="journal article" date="2013" name="Genome Announc.">
        <title>Draft genome sequence of the ascomycete Phaeoacremonium aleophilum strain UCR-PA7, a causal agent of the esca disease complex in grapevines.</title>
        <authorList>
            <person name="Blanco-Ulate B."/>
            <person name="Rolshausen P."/>
            <person name="Cantu D."/>
        </authorList>
    </citation>
    <scope>NUCLEOTIDE SEQUENCE [LARGE SCALE GENOMIC DNA]</scope>
    <source>
        <strain evidence="4">UCR-PA7</strain>
    </source>
</reference>
<keyword evidence="4" id="KW-1185">Reference proteome</keyword>
<name>R8BFE3_PHAM7</name>
<feature type="compositionally biased region" description="Basic and acidic residues" evidence="2">
    <location>
        <begin position="95"/>
        <end position="112"/>
    </location>
</feature>
<dbReference type="KEGG" id="tmn:UCRPA7_6460"/>
<dbReference type="OrthoDB" id="2135762at2759"/>
<dbReference type="AlphaFoldDB" id="R8BFE3"/>
<proteinExistence type="predicted"/>
<dbReference type="RefSeq" id="XP_007917189.1">
    <property type="nucleotide sequence ID" value="XM_007918998.1"/>
</dbReference>
<keyword evidence="1" id="KW-0175">Coiled coil</keyword>